<name>A0A0L1JR98_9RHOB</name>
<protein>
    <recommendedName>
        <fullName evidence="3">GAF domain-containing protein</fullName>
    </recommendedName>
</protein>
<dbReference type="Gene3D" id="3.30.450.40">
    <property type="match status" value="1"/>
</dbReference>
<dbReference type="Proteomes" id="UP000036938">
    <property type="component" value="Unassembled WGS sequence"/>
</dbReference>
<dbReference type="EMBL" id="AQQZ01000003">
    <property type="protein sequence ID" value="KNG94314.1"/>
    <property type="molecule type" value="Genomic_DNA"/>
</dbReference>
<gene>
    <name evidence="1" type="ORF">ATO11_08920</name>
</gene>
<accession>A0A0L1JR98</accession>
<evidence type="ECO:0008006" key="3">
    <source>
        <dbReference type="Google" id="ProtNLM"/>
    </source>
</evidence>
<comment type="caution">
    <text evidence="1">The sequence shown here is derived from an EMBL/GenBank/DDBJ whole genome shotgun (WGS) entry which is preliminary data.</text>
</comment>
<evidence type="ECO:0000313" key="1">
    <source>
        <dbReference type="EMBL" id="KNG94314.1"/>
    </source>
</evidence>
<dbReference type="RefSeq" id="WP_050530469.1">
    <property type="nucleotide sequence ID" value="NZ_AQQZ01000003.1"/>
</dbReference>
<dbReference type="AlphaFoldDB" id="A0A0L1JR98"/>
<reference evidence="1 2" key="1">
    <citation type="journal article" date="2015" name="Int. J. Syst. Evol. Microbiol.">
        <title>Aestuariivita atlantica sp. nov., isolated from deep sea sediment of the Atlantic Ocean.</title>
        <authorList>
            <person name="Li G."/>
            <person name="Lai Q."/>
            <person name="Du Y."/>
            <person name="Liu X."/>
            <person name="Sun F."/>
            <person name="Shao Z."/>
        </authorList>
    </citation>
    <scope>NUCLEOTIDE SEQUENCE [LARGE SCALE GENOMIC DNA]</scope>
    <source>
        <strain evidence="1 2">22II-S11-z3</strain>
    </source>
</reference>
<sequence>MNSQAQVVTNRDVAMDAAMHAILSAVSTGAWPLGMRFIKALDAFDALLGFRRSALVHIAPGCTPVLVGHARDATLESAFAKDVCRVQSILSRSGENGVIRSALSAGDDIVLNDVNTDLRYIAGDAHSSSEACLVVDMPNDASLAFNVECRHRNAFNTEEVDFLKSLADLFAMALFRDHPDPSDQPAMLTRQYLTLS</sequence>
<evidence type="ECO:0000313" key="2">
    <source>
        <dbReference type="Proteomes" id="UP000036938"/>
    </source>
</evidence>
<keyword evidence="2" id="KW-1185">Reference proteome</keyword>
<dbReference type="InterPro" id="IPR029016">
    <property type="entry name" value="GAF-like_dom_sf"/>
</dbReference>
<dbReference type="STRING" id="1317121.ATO11_08920"/>
<proteinExistence type="predicted"/>
<dbReference type="SUPFAM" id="SSF55781">
    <property type="entry name" value="GAF domain-like"/>
    <property type="match status" value="1"/>
</dbReference>
<organism evidence="1 2">
    <name type="scientific">Pseudaestuariivita atlantica</name>
    <dbReference type="NCBI Taxonomy" id="1317121"/>
    <lineage>
        <taxon>Bacteria</taxon>
        <taxon>Pseudomonadati</taxon>
        <taxon>Pseudomonadota</taxon>
        <taxon>Alphaproteobacteria</taxon>
        <taxon>Rhodobacterales</taxon>
        <taxon>Paracoccaceae</taxon>
        <taxon>Pseudaestuariivita</taxon>
    </lineage>
</organism>